<evidence type="ECO:0000256" key="4">
    <source>
        <dbReference type="ARBA" id="ARBA00023315"/>
    </source>
</evidence>
<reference evidence="8 9" key="1">
    <citation type="submission" date="2018-04" db="EMBL/GenBank/DDBJ databases">
        <title>Novel Campyloabacter and Helicobacter Species and Strains.</title>
        <authorList>
            <person name="Mannion A.J."/>
            <person name="Shen Z."/>
            <person name="Fox J.G."/>
        </authorList>
    </citation>
    <scope>NUCLEOTIDE SEQUENCE [LARGE SCALE GENOMIC DNA]</scope>
    <source>
        <strain evidence="8 9">MIT 97-5075</strain>
    </source>
</reference>
<dbReference type="InterPro" id="IPR018357">
    <property type="entry name" value="Hexapep_transf_CS"/>
</dbReference>
<dbReference type="InterPro" id="IPR051159">
    <property type="entry name" value="Hexapeptide_acetyltransf"/>
</dbReference>
<evidence type="ECO:0000256" key="5">
    <source>
        <dbReference type="ARBA" id="ARBA00055587"/>
    </source>
</evidence>
<keyword evidence="2 8" id="KW-0808">Transferase</keyword>
<comment type="caution">
    <text evidence="8">The sequence shown here is derived from an EMBL/GenBank/DDBJ whole genome shotgun (WGS) entry which is preliminary data.</text>
</comment>
<dbReference type="Pfam" id="PF00132">
    <property type="entry name" value="Hexapep"/>
    <property type="match status" value="1"/>
</dbReference>
<evidence type="ECO:0000256" key="6">
    <source>
        <dbReference type="ARBA" id="ARBA00067695"/>
    </source>
</evidence>
<evidence type="ECO:0000256" key="1">
    <source>
        <dbReference type="ARBA" id="ARBA00007274"/>
    </source>
</evidence>
<evidence type="ECO:0000313" key="9">
    <source>
        <dbReference type="Proteomes" id="UP000256424"/>
    </source>
</evidence>
<dbReference type="GO" id="GO:0008374">
    <property type="term" value="F:O-acyltransferase activity"/>
    <property type="evidence" value="ECO:0007669"/>
    <property type="project" value="TreeGrafter"/>
</dbReference>
<evidence type="ECO:0000256" key="2">
    <source>
        <dbReference type="ARBA" id="ARBA00022679"/>
    </source>
</evidence>
<dbReference type="AlphaFoldDB" id="A0A3D8J6K1"/>
<dbReference type="InterPro" id="IPR011004">
    <property type="entry name" value="Trimer_LpxA-like_sf"/>
</dbReference>
<dbReference type="OrthoDB" id="9815592at2"/>
<dbReference type="Proteomes" id="UP000256424">
    <property type="component" value="Unassembled WGS sequence"/>
</dbReference>
<dbReference type="CDD" id="cd03357">
    <property type="entry name" value="LbH_MAT_GAT"/>
    <property type="match status" value="1"/>
</dbReference>
<protein>
    <recommendedName>
        <fullName evidence="6">Nodulation protein L</fullName>
    </recommendedName>
</protein>
<gene>
    <name evidence="8" type="ORF">CQA66_04970</name>
</gene>
<dbReference type="PANTHER" id="PTHR23416">
    <property type="entry name" value="SIALIC ACID SYNTHASE-RELATED"/>
    <property type="match status" value="1"/>
</dbReference>
<sequence>MKDNKCKKTNNTSPRSTAAPSTNRDIFTRDLAGELIDMNDPEFGRIKEVILETIRLTDELNSGHHSPERVQELFAQIIGKEIDSSTWIIPPFYVDFGRNIKVGKNFFMNQACTFMDRGGITIGDDVFIAPKVCLTTINHDFNPYNRQATFCKPIVIGDRVWIGINVTICPGVTIGENSVIAAGAVVTKDVPPNVIVGGNPARVIKSIEEYELK</sequence>
<keyword evidence="4" id="KW-0012">Acyltransferase</keyword>
<dbReference type="FunFam" id="2.160.10.10:FF:000025">
    <property type="entry name" value="Hexapeptide-repeat containing-acetyltransferase"/>
    <property type="match status" value="1"/>
</dbReference>
<evidence type="ECO:0000256" key="7">
    <source>
        <dbReference type="SAM" id="MobiDB-lite"/>
    </source>
</evidence>
<evidence type="ECO:0000256" key="3">
    <source>
        <dbReference type="ARBA" id="ARBA00022737"/>
    </source>
</evidence>
<comment type="function">
    <text evidence="5">Acetyltransferase implicated in the O-acetylation of Nod factors.</text>
</comment>
<dbReference type="SUPFAM" id="SSF51161">
    <property type="entry name" value="Trimeric LpxA-like enzymes"/>
    <property type="match status" value="1"/>
</dbReference>
<dbReference type="Gene3D" id="2.160.10.10">
    <property type="entry name" value="Hexapeptide repeat proteins"/>
    <property type="match status" value="1"/>
</dbReference>
<name>A0A3D8J6K1_9HELI</name>
<organism evidence="8 9">
    <name type="scientific">Helicobacter aurati</name>
    <dbReference type="NCBI Taxonomy" id="137778"/>
    <lineage>
        <taxon>Bacteria</taxon>
        <taxon>Pseudomonadati</taxon>
        <taxon>Campylobacterota</taxon>
        <taxon>Epsilonproteobacteria</taxon>
        <taxon>Campylobacterales</taxon>
        <taxon>Helicobacteraceae</taxon>
        <taxon>Helicobacter</taxon>
    </lineage>
</organism>
<dbReference type="PROSITE" id="PS00101">
    <property type="entry name" value="HEXAPEP_TRANSFERASES"/>
    <property type="match status" value="1"/>
</dbReference>
<comment type="similarity">
    <text evidence="1">Belongs to the transferase hexapeptide repeat family.</text>
</comment>
<dbReference type="InterPro" id="IPR001451">
    <property type="entry name" value="Hexapep"/>
</dbReference>
<proteinExistence type="inferred from homology"/>
<keyword evidence="3" id="KW-0677">Repeat</keyword>
<accession>A0A3D8J6K1</accession>
<keyword evidence="9" id="KW-1185">Reference proteome</keyword>
<dbReference type="PANTHER" id="PTHR23416:SF23">
    <property type="entry name" value="ACETYLTRANSFERASE C18B11.09C-RELATED"/>
    <property type="match status" value="1"/>
</dbReference>
<feature type="region of interest" description="Disordered" evidence="7">
    <location>
        <begin position="1"/>
        <end position="23"/>
    </location>
</feature>
<dbReference type="EMBL" id="NXLW01000007">
    <property type="protein sequence ID" value="RDU72441.1"/>
    <property type="molecule type" value="Genomic_DNA"/>
</dbReference>
<feature type="compositionally biased region" description="Polar residues" evidence="7">
    <location>
        <begin position="9"/>
        <end position="23"/>
    </location>
</feature>
<evidence type="ECO:0000313" key="8">
    <source>
        <dbReference type="EMBL" id="RDU72441.1"/>
    </source>
</evidence>